<proteinExistence type="predicted"/>
<name>A0ACB7P3P0_9PEZI</name>
<accession>A0ACB7P3P0</accession>
<gene>
    <name evidence="1" type="ORF">F5144DRAFT_652099</name>
</gene>
<evidence type="ECO:0000313" key="1">
    <source>
        <dbReference type="EMBL" id="KAH6627502.1"/>
    </source>
</evidence>
<keyword evidence="2" id="KW-1185">Reference proteome</keyword>
<protein>
    <submittedName>
        <fullName evidence="1">Uncharacterized protein</fullName>
    </submittedName>
</protein>
<organism evidence="1 2">
    <name type="scientific">Chaetomium tenue</name>
    <dbReference type="NCBI Taxonomy" id="1854479"/>
    <lineage>
        <taxon>Eukaryota</taxon>
        <taxon>Fungi</taxon>
        <taxon>Dikarya</taxon>
        <taxon>Ascomycota</taxon>
        <taxon>Pezizomycotina</taxon>
        <taxon>Sordariomycetes</taxon>
        <taxon>Sordariomycetidae</taxon>
        <taxon>Sordariales</taxon>
        <taxon>Chaetomiaceae</taxon>
        <taxon>Chaetomium</taxon>
    </lineage>
</organism>
<evidence type="ECO:0000313" key="2">
    <source>
        <dbReference type="Proteomes" id="UP000724584"/>
    </source>
</evidence>
<reference evidence="1 2" key="1">
    <citation type="journal article" date="2021" name="Nat. Commun.">
        <title>Genetic determinants of endophytism in the Arabidopsis root mycobiome.</title>
        <authorList>
            <person name="Mesny F."/>
            <person name="Miyauchi S."/>
            <person name="Thiergart T."/>
            <person name="Pickel B."/>
            <person name="Atanasova L."/>
            <person name="Karlsson M."/>
            <person name="Huettel B."/>
            <person name="Barry K.W."/>
            <person name="Haridas S."/>
            <person name="Chen C."/>
            <person name="Bauer D."/>
            <person name="Andreopoulos W."/>
            <person name="Pangilinan J."/>
            <person name="LaButti K."/>
            <person name="Riley R."/>
            <person name="Lipzen A."/>
            <person name="Clum A."/>
            <person name="Drula E."/>
            <person name="Henrissat B."/>
            <person name="Kohler A."/>
            <person name="Grigoriev I.V."/>
            <person name="Martin F.M."/>
            <person name="Hacquard S."/>
        </authorList>
    </citation>
    <scope>NUCLEOTIDE SEQUENCE [LARGE SCALE GENOMIC DNA]</scope>
    <source>
        <strain evidence="1 2">MPI-SDFR-AT-0079</strain>
    </source>
</reference>
<dbReference type="Proteomes" id="UP000724584">
    <property type="component" value="Unassembled WGS sequence"/>
</dbReference>
<sequence>MPPFRPTGFACTTCGREYQHSSHLRRHEATHSGSEEFKCQYCGKTFGRRDVWRKHYQTCPNNKNHDGPPPAKRGKRAKACDACFRSKLACDGSTPCARCHSRGMTCVYTRVHGAIANSTTDPAAAAPSASTVVKSPASSQDYSTKIPVAFLLSLTNPKAGSMLEAFLGEPSRGDELPSAELQPDIPLHPDPYQSTAISDGFFLTWLFDQPHPDAITSNTALPPDHPSPTTPPSPPPPGIDPTLQPLLTEIQTLHHTLTTTPTTTNPPYNGTYDAALATQVFTRAHRDAFVPTYFRYTHRHLPLVHRPSFDAETSPAALRLAVFVCGALYAPPRDCVLAVRGFFAVVEEWVFRRLEGLVEGVEGGVRSVGAGEGEGDEDGGIGVGGDGEREMELYGTFQAALLIHGAQFIMNNPALRSRAWATRRPALVVAARRLGLTRARHACHGEGEVDWGRWVREETRIRIVTWTFIGDWQQGGVTHQPGLATIHEMTGDLPSLPDLWEANNATEFEAVIAANGPGCWRRTASLRDCADALMAESWSGAKDFPLKHVSLLDLYFLVTAIQVMIAISRLVSVLQTTIPAIQRATDRWQELWQESVSRLDDEELRTSGLVRHCGEYCWLARALLQHAREGKDRTSPYYQRIGHETPKELHDLLRELRDYVVRQE</sequence>
<comment type="caution">
    <text evidence="1">The sequence shown here is derived from an EMBL/GenBank/DDBJ whole genome shotgun (WGS) entry which is preliminary data.</text>
</comment>
<dbReference type="EMBL" id="JAGIZQ010000005">
    <property type="protein sequence ID" value="KAH6627502.1"/>
    <property type="molecule type" value="Genomic_DNA"/>
</dbReference>